<dbReference type="GO" id="GO:0005634">
    <property type="term" value="C:nucleus"/>
    <property type="evidence" value="ECO:0007669"/>
    <property type="project" value="TreeGrafter"/>
</dbReference>
<comment type="similarity">
    <text evidence="1">Belongs to the GPATCH1 family.</text>
</comment>
<dbReference type="Pfam" id="PF01585">
    <property type="entry name" value="G-patch"/>
    <property type="match status" value="1"/>
</dbReference>
<keyword evidence="4" id="KW-1185">Reference proteome</keyword>
<feature type="compositionally biased region" description="Polar residues" evidence="2">
    <location>
        <begin position="741"/>
        <end position="766"/>
    </location>
</feature>
<dbReference type="Proteomes" id="UP000694920">
    <property type="component" value="Unplaced"/>
</dbReference>
<organism evidence="4 5">
    <name type="scientific">Cephus cinctus</name>
    <name type="common">Wheat stem sawfly</name>
    <dbReference type="NCBI Taxonomy" id="211228"/>
    <lineage>
        <taxon>Eukaryota</taxon>
        <taxon>Metazoa</taxon>
        <taxon>Ecdysozoa</taxon>
        <taxon>Arthropoda</taxon>
        <taxon>Hexapoda</taxon>
        <taxon>Insecta</taxon>
        <taxon>Pterygota</taxon>
        <taxon>Neoptera</taxon>
        <taxon>Endopterygota</taxon>
        <taxon>Hymenoptera</taxon>
        <taxon>Cephoidea</taxon>
        <taxon>Cephidae</taxon>
        <taxon>Cephus</taxon>
    </lineage>
</organism>
<dbReference type="GeneID" id="107268156"/>
<dbReference type="PROSITE" id="PS50174">
    <property type="entry name" value="G_PATCH"/>
    <property type="match status" value="1"/>
</dbReference>
<accession>A0AAJ7FKC6</accession>
<evidence type="ECO:0000259" key="3">
    <source>
        <dbReference type="PROSITE" id="PS50174"/>
    </source>
</evidence>
<feature type="region of interest" description="Disordered" evidence="2">
    <location>
        <begin position="69"/>
        <end position="132"/>
    </location>
</feature>
<dbReference type="AlphaFoldDB" id="A0AAJ7FKC6"/>
<feature type="region of interest" description="Disordered" evidence="2">
    <location>
        <begin position="936"/>
        <end position="966"/>
    </location>
</feature>
<evidence type="ECO:0000313" key="5">
    <source>
        <dbReference type="RefSeq" id="XP_015596123.1"/>
    </source>
</evidence>
<name>A0AAJ7FKC6_CEPCN</name>
<sequence>MSESDDENYVTFGTGLELLDEESLPRKKPVVIEDQYACDTQGRRRFHGAFTGGFSAGYFNSVGTRDGWRPQQFKSSRSSKAGSVNQRPEDFMDEEDTGNFGIAPMGIRSTSDYTDHGKRGTKRERFRQDPNGVIPGAPVLKELLKPVKETVGITLLRKMGWKPGQGVGPRITKREKIKILHQNRGVKVYGCSLPVQQEEMVANESDASDDEHVDITFAPDDYEPFRLNPKDNCFGIGYTGLDRRPVLSGHVNLFEIPAFNIQDKDKKLSIHGQAFGVGVFEVDDEDIYAKDDMSRYNFALGPERKTKSRWSQKEDSASTSQEKCIEGFIYAKNRLEDKKIFKPPELPPDFKPIHVARKSRFYPPIDQNLIYENGKPKGLARHDLNAEDRYKIINDNPLKASTLHNDIQKEIQPVNVSGNTSVTAKIICRTLNLQGREHEQEKKRQEAQQAKGNISWLEKLTATNFVKGGMVGTDPSVTGALTNFKVFENLCSRNTSEIVSSDTPSNTSSIQSVRPFLPDIEKQKRFEQYIIFSQNGEKKKLASIQPLSMSEWERDHEVVEFDQALRLFVPPVSTDIKLVSCELEHSSTATTESKINRNMKTKDKSKIMRTKIEWQPAHIVCKRFNIPEPRAGCAKPESDKKISKFSVFNCLDFSGNSEKFETATRMIEKKKCQVGLDQGRMEKRPAVLSEQETETHLNISTEASNASVSHKLRRFEATYEKVFGKGVQDILLTLKSNIDRQQPNITENSDSNSGTDVTGHQDSSATPKDKTEDKKDLFKAIFLSSSEDSDTGVEDNIDSEKVKSVLIGKTCEQVNLQRNTSPARGIFAQLDFNELIIPTRRKESNDNESIETTKQETKVLIISKSTDQNLARKEIIKLSEEAPDMYGPALPQIPPNHDNSPDKLDSNISQARKPIFKNIVLKSSVETKVLGKWVEKSKVKKSKKEKKKHKHKDKSKHKRKSKKSKY</sequence>
<dbReference type="InterPro" id="IPR011666">
    <property type="entry name" value="DUF1604"/>
</dbReference>
<evidence type="ECO:0000313" key="4">
    <source>
        <dbReference type="Proteomes" id="UP000694920"/>
    </source>
</evidence>
<dbReference type="GO" id="GO:0003723">
    <property type="term" value="F:RNA binding"/>
    <property type="evidence" value="ECO:0007669"/>
    <property type="project" value="TreeGrafter"/>
</dbReference>
<feature type="region of interest" description="Disordered" evidence="2">
    <location>
        <begin position="885"/>
        <end position="909"/>
    </location>
</feature>
<gene>
    <name evidence="5" type="primary">LOC107268156</name>
</gene>
<dbReference type="PANTHER" id="PTHR13384:SF19">
    <property type="entry name" value="G PATCH DOMAIN-CONTAINING PROTEIN 1"/>
    <property type="match status" value="1"/>
</dbReference>
<evidence type="ECO:0000256" key="1">
    <source>
        <dbReference type="ARBA" id="ARBA00008600"/>
    </source>
</evidence>
<feature type="compositionally biased region" description="Basic residues" evidence="2">
    <location>
        <begin position="938"/>
        <end position="966"/>
    </location>
</feature>
<dbReference type="InterPro" id="IPR000467">
    <property type="entry name" value="G_patch_dom"/>
</dbReference>
<dbReference type="Pfam" id="PF26093">
    <property type="entry name" value="HTH_TGH"/>
    <property type="match status" value="1"/>
</dbReference>
<reference evidence="5" key="1">
    <citation type="submission" date="2025-08" db="UniProtKB">
        <authorList>
            <consortium name="RefSeq"/>
        </authorList>
    </citation>
    <scope>IDENTIFICATION</scope>
</reference>
<dbReference type="RefSeq" id="XP_015596123.1">
    <property type="nucleotide sequence ID" value="XM_015740637.2"/>
</dbReference>
<dbReference type="GO" id="GO:0006397">
    <property type="term" value="P:mRNA processing"/>
    <property type="evidence" value="ECO:0007669"/>
    <property type="project" value="InterPro"/>
</dbReference>
<dbReference type="PANTHER" id="PTHR13384">
    <property type="entry name" value="G PATCH DOMAIN-CONTAINING PROTEIN 1"/>
    <property type="match status" value="1"/>
</dbReference>
<dbReference type="KEGG" id="ccin:107268156"/>
<protein>
    <submittedName>
        <fullName evidence="5">G patch domain-containing protein 1 homolog isoform X1</fullName>
    </submittedName>
</protein>
<feature type="region of interest" description="Disordered" evidence="2">
    <location>
        <begin position="741"/>
        <end position="772"/>
    </location>
</feature>
<feature type="domain" description="G-patch" evidence="3">
    <location>
        <begin position="148"/>
        <end position="168"/>
    </location>
</feature>
<proteinExistence type="inferred from homology"/>
<evidence type="ECO:0000256" key="2">
    <source>
        <dbReference type="SAM" id="MobiDB-lite"/>
    </source>
</evidence>
<feature type="compositionally biased region" description="Polar residues" evidence="2">
    <location>
        <begin position="72"/>
        <end position="86"/>
    </location>
</feature>
<dbReference type="Pfam" id="PF07713">
    <property type="entry name" value="DUF1604"/>
    <property type="match status" value="1"/>
</dbReference>